<dbReference type="Pfam" id="PF07690">
    <property type="entry name" value="MFS_1"/>
    <property type="match status" value="1"/>
</dbReference>
<dbReference type="PANTHER" id="PTHR42718">
    <property type="entry name" value="MAJOR FACILITATOR SUPERFAMILY MULTIDRUG TRANSPORTER MFSC"/>
    <property type="match status" value="1"/>
</dbReference>
<keyword evidence="5" id="KW-0046">Antibiotic resistance</keyword>
<feature type="transmembrane region" description="Helical" evidence="7">
    <location>
        <begin position="30"/>
        <end position="51"/>
    </location>
</feature>
<feature type="transmembrane region" description="Helical" evidence="7">
    <location>
        <begin position="87"/>
        <end position="106"/>
    </location>
</feature>
<keyword evidence="3 7" id="KW-1133">Transmembrane helix</keyword>
<dbReference type="InterPro" id="IPR011701">
    <property type="entry name" value="MFS"/>
</dbReference>
<feature type="transmembrane region" description="Helical" evidence="7">
    <location>
        <begin position="365"/>
        <end position="382"/>
    </location>
</feature>
<evidence type="ECO:0000256" key="6">
    <source>
        <dbReference type="SAM" id="MobiDB-lite"/>
    </source>
</evidence>
<feature type="domain" description="Major facilitator superfamily (MFS) profile" evidence="8">
    <location>
        <begin position="21"/>
        <end position="483"/>
    </location>
</feature>
<feature type="transmembrane region" description="Helical" evidence="7">
    <location>
        <begin position="57"/>
        <end position="75"/>
    </location>
</feature>
<feature type="transmembrane region" description="Helical" evidence="7">
    <location>
        <begin position="178"/>
        <end position="196"/>
    </location>
</feature>
<dbReference type="AlphaFoldDB" id="A0A1H6E1X0"/>
<gene>
    <name evidence="9" type="ORF">SAMN05216223_1245</name>
</gene>
<keyword evidence="4 7" id="KW-0472">Membrane</keyword>
<accession>A0A1H6E1X0</accession>
<dbReference type="Proteomes" id="UP000236754">
    <property type="component" value="Unassembled WGS sequence"/>
</dbReference>
<dbReference type="GO" id="GO:0046677">
    <property type="term" value="P:response to antibiotic"/>
    <property type="evidence" value="ECO:0007669"/>
    <property type="project" value="UniProtKB-KW"/>
</dbReference>
<organism evidence="9 10">
    <name type="scientific">Actinacidiphila yanglinensis</name>
    <dbReference type="NCBI Taxonomy" id="310779"/>
    <lineage>
        <taxon>Bacteria</taxon>
        <taxon>Bacillati</taxon>
        <taxon>Actinomycetota</taxon>
        <taxon>Actinomycetes</taxon>
        <taxon>Kitasatosporales</taxon>
        <taxon>Streptomycetaceae</taxon>
        <taxon>Actinacidiphila</taxon>
    </lineage>
</organism>
<dbReference type="InterPro" id="IPR020846">
    <property type="entry name" value="MFS_dom"/>
</dbReference>
<evidence type="ECO:0000256" key="4">
    <source>
        <dbReference type="ARBA" id="ARBA00023136"/>
    </source>
</evidence>
<dbReference type="Gene3D" id="1.20.1250.20">
    <property type="entry name" value="MFS general substrate transporter like domains"/>
    <property type="match status" value="1"/>
</dbReference>
<dbReference type="SUPFAM" id="SSF103473">
    <property type="entry name" value="MFS general substrate transporter"/>
    <property type="match status" value="1"/>
</dbReference>
<keyword evidence="10" id="KW-1185">Reference proteome</keyword>
<keyword evidence="2 7" id="KW-0812">Transmembrane</keyword>
<evidence type="ECO:0000259" key="8">
    <source>
        <dbReference type="PROSITE" id="PS50850"/>
    </source>
</evidence>
<protein>
    <submittedName>
        <fullName evidence="9">Major Facilitator Superfamily protein</fullName>
    </submittedName>
</protein>
<evidence type="ECO:0000256" key="3">
    <source>
        <dbReference type="ARBA" id="ARBA00022989"/>
    </source>
</evidence>
<sequence>MTDQATTARSGTGTAGFDRRLVPPMMLGSVLNPINSTIIAVALVPIGNAFGAPPSQTAWLVSALYLATALGQPVVGRLIDLFGPRRLFLLSTGLVGVAGVVGAVAPGLGVLIAARVLLGFGTCAGYPAAMALLRSEAKRTGQDSPAGVLTTLAVANQTIAVAGPLLGGLLIGVGGWRATFALNIPLAAAAVVLGALRLPRQPRTQAPGESTPGEGGSEEGGSDGEGAGGGGGGVAARIDLPGMALFAAMLFSLLLFLMNLHADTWYLPAITVAAGSGFALRELRARTPFIDLRVLGGNPPLLATYGRALVAYVVSYAFLYGFTQWTEEGYGLSPFHAGLVQIPMFLVGIAVSVTVGRRPGVLGKLLLGAVGQIAACVLMLTLGAASPVWMLVALAVVFGIPQGANSLALQNSVYFQSDPERTGSSAGLLRTFAYLGSMIASSATAASFGQRAGTAGMHRLAWIMLGAGVLYLLITVFDRSLRRLPPDRTGAARGQSPARRLPHHPRTQ</sequence>
<feature type="transmembrane region" description="Helical" evidence="7">
    <location>
        <begin position="240"/>
        <end position="258"/>
    </location>
</feature>
<dbReference type="GO" id="GO:0022857">
    <property type="term" value="F:transmembrane transporter activity"/>
    <property type="evidence" value="ECO:0007669"/>
    <property type="project" value="InterPro"/>
</dbReference>
<feature type="transmembrane region" description="Helical" evidence="7">
    <location>
        <begin position="264"/>
        <end position="280"/>
    </location>
</feature>
<feature type="transmembrane region" description="Helical" evidence="7">
    <location>
        <begin position="335"/>
        <end position="353"/>
    </location>
</feature>
<reference evidence="9 10" key="1">
    <citation type="submission" date="2016-10" db="EMBL/GenBank/DDBJ databases">
        <authorList>
            <person name="de Groot N.N."/>
        </authorList>
    </citation>
    <scope>NUCLEOTIDE SEQUENCE [LARGE SCALE GENOMIC DNA]</scope>
    <source>
        <strain evidence="9 10">CGMCC 4.2023</strain>
    </source>
</reference>
<dbReference type="EMBL" id="FNVU01000024">
    <property type="protein sequence ID" value="SEG91547.1"/>
    <property type="molecule type" value="Genomic_DNA"/>
</dbReference>
<feature type="transmembrane region" description="Helical" evidence="7">
    <location>
        <begin position="388"/>
        <end position="408"/>
    </location>
</feature>
<dbReference type="GO" id="GO:0005886">
    <property type="term" value="C:plasma membrane"/>
    <property type="evidence" value="ECO:0007669"/>
    <property type="project" value="UniProtKB-SubCell"/>
</dbReference>
<name>A0A1H6E1X0_9ACTN</name>
<evidence type="ECO:0000256" key="7">
    <source>
        <dbReference type="SAM" id="Phobius"/>
    </source>
</evidence>
<feature type="transmembrane region" description="Helical" evidence="7">
    <location>
        <begin position="301"/>
        <end position="323"/>
    </location>
</feature>
<feature type="transmembrane region" description="Helical" evidence="7">
    <location>
        <begin position="145"/>
        <end position="166"/>
    </location>
</feature>
<dbReference type="Gene3D" id="1.20.1720.10">
    <property type="entry name" value="Multidrug resistance protein D"/>
    <property type="match status" value="1"/>
</dbReference>
<evidence type="ECO:0000313" key="10">
    <source>
        <dbReference type="Proteomes" id="UP000236754"/>
    </source>
</evidence>
<evidence type="ECO:0000256" key="2">
    <source>
        <dbReference type="ARBA" id="ARBA00022692"/>
    </source>
</evidence>
<dbReference type="PROSITE" id="PS50850">
    <property type="entry name" value="MFS"/>
    <property type="match status" value="1"/>
</dbReference>
<evidence type="ECO:0000256" key="1">
    <source>
        <dbReference type="ARBA" id="ARBA00004651"/>
    </source>
</evidence>
<feature type="transmembrane region" description="Helical" evidence="7">
    <location>
        <begin position="460"/>
        <end position="477"/>
    </location>
</feature>
<dbReference type="InterPro" id="IPR036259">
    <property type="entry name" value="MFS_trans_sf"/>
</dbReference>
<proteinExistence type="predicted"/>
<feature type="transmembrane region" description="Helical" evidence="7">
    <location>
        <begin position="428"/>
        <end position="448"/>
    </location>
</feature>
<evidence type="ECO:0000313" key="9">
    <source>
        <dbReference type="EMBL" id="SEG91547.1"/>
    </source>
</evidence>
<evidence type="ECO:0000256" key="5">
    <source>
        <dbReference type="ARBA" id="ARBA00023251"/>
    </source>
</evidence>
<feature type="region of interest" description="Disordered" evidence="6">
    <location>
        <begin position="485"/>
        <end position="508"/>
    </location>
</feature>
<feature type="region of interest" description="Disordered" evidence="6">
    <location>
        <begin position="202"/>
        <end position="230"/>
    </location>
</feature>
<dbReference type="RefSeq" id="WP_200823511.1">
    <property type="nucleotide sequence ID" value="NZ_FNVU01000024.1"/>
</dbReference>
<dbReference type="PANTHER" id="PTHR42718:SF39">
    <property type="entry name" value="ACTINORHODIN TRANSPORTER-RELATED"/>
    <property type="match status" value="1"/>
</dbReference>
<feature type="transmembrane region" description="Helical" evidence="7">
    <location>
        <begin position="112"/>
        <end position="133"/>
    </location>
</feature>
<comment type="subcellular location">
    <subcellularLocation>
        <location evidence="1">Cell membrane</location>
        <topology evidence="1">Multi-pass membrane protein</topology>
    </subcellularLocation>
</comment>